<dbReference type="EMBL" id="CP151657">
    <property type="protein sequence ID" value="WZP14514.1"/>
    <property type="molecule type" value="Genomic_DNA"/>
</dbReference>
<evidence type="ECO:0000256" key="2">
    <source>
        <dbReference type="SAM" id="Phobius"/>
    </source>
</evidence>
<keyword evidence="2" id="KW-0472">Membrane</keyword>
<dbReference type="RefSeq" id="WP_342022167.1">
    <property type="nucleotide sequence ID" value="NZ_CP151657.1"/>
</dbReference>
<dbReference type="Proteomes" id="UP001448858">
    <property type="component" value="Chromosome"/>
</dbReference>
<name>A0ABZ2ZUL5_9MICC</name>
<accession>A0ABZ2ZUL5</accession>
<feature type="transmembrane region" description="Helical" evidence="2">
    <location>
        <begin position="63"/>
        <end position="88"/>
    </location>
</feature>
<keyword evidence="2" id="KW-0812">Transmembrane</keyword>
<feature type="transmembrane region" description="Helical" evidence="2">
    <location>
        <begin position="100"/>
        <end position="119"/>
    </location>
</feature>
<keyword evidence="4" id="KW-1185">Reference proteome</keyword>
<evidence type="ECO:0000256" key="1">
    <source>
        <dbReference type="SAM" id="MobiDB-lite"/>
    </source>
</evidence>
<evidence type="ECO:0008006" key="5">
    <source>
        <dbReference type="Google" id="ProtNLM"/>
    </source>
</evidence>
<proteinExistence type="predicted"/>
<organism evidence="3 4">
    <name type="scientific">Arthrobacter citreus</name>
    <dbReference type="NCBI Taxonomy" id="1670"/>
    <lineage>
        <taxon>Bacteria</taxon>
        <taxon>Bacillati</taxon>
        <taxon>Actinomycetota</taxon>
        <taxon>Actinomycetes</taxon>
        <taxon>Micrococcales</taxon>
        <taxon>Micrococcaceae</taxon>
        <taxon>Arthrobacter</taxon>
    </lineage>
</organism>
<keyword evidence="2" id="KW-1133">Transmembrane helix</keyword>
<reference evidence="3 4" key="1">
    <citation type="submission" date="2024-04" db="EMBL/GenBank/DDBJ databases">
        <title>Arthrobacter sp. from Plains bison fecal sample.</title>
        <authorList>
            <person name="Ruzzini A."/>
        </authorList>
    </citation>
    <scope>NUCLEOTIDE SEQUENCE [LARGE SCALE GENOMIC DNA]</scope>
    <source>
        <strain evidence="3 4">EINP1</strain>
    </source>
</reference>
<feature type="compositionally biased region" description="Polar residues" evidence="1">
    <location>
        <begin position="26"/>
        <end position="39"/>
    </location>
</feature>
<sequence>MSAETEPPHPPPIAPVQRQRVRVTAPRSSPASADSNTVSRELDEQTEVGELFIGSLIRSQLRLALVVAGGFLLILLGVPVLLAFLPVIADLTVFTVPAPWILLGAGVYPLVIICGVLYVRSAARNEQRFLDLMDDA</sequence>
<evidence type="ECO:0000313" key="3">
    <source>
        <dbReference type="EMBL" id="WZP14514.1"/>
    </source>
</evidence>
<gene>
    <name evidence="3" type="ORF">AAE021_09860</name>
</gene>
<protein>
    <recommendedName>
        <fullName evidence="5">DUF485 domain-containing protein</fullName>
    </recommendedName>
</protein>
<evidence type="ECO:0000313" key="4">
    <source>
        <dbReference type="Proteomes" id="UP001448858"/>
    </source>
</evidence>
<feature type="region of interest" description="Disordered" evidence="1">
    <location>
        <begin position="1"/>
        <end position="43"/>
    </location>
</feature>